<dbReference type="InParanoid" id="B2A7V4"/>
<dbReference type="KEGG" id="nth:Nther_0816"/>
<dbReference type="HOGENOM" id="CLU_3254462_0_0_9"/>
<dbReference type="Proteomes" id="UP000001683">
    <property type="component" value="Chromosome"/>
</dbReference>
<reference evidence="1 2" key="2">
    <citation type="journal article" date="2011" name="J. Bacteriol.">
        <title>Complete genome sequence of the anaerobic, halophilic alkalithermophile Natranaerobius thermophilus JW/NM-WN-LF.</title>
        <authorList>
            <person name="Zhao B."/>
            <person name="Mesbah N.M."/>
            <person name="Dalin E."/>
            <person name="Goodwin L."/>
            <person name="Nolan M."/>
            <person name="Pitluck S."/>
            <person name="Chertkov O."/>
            <person name="Brettin T.S."/>
            <person name="Han J."/>
            <person name="Larimer F.W."/>
            <person name="Land M.L."/>
            <person name="Hauser L."/>
            <person name="Kyrpides N."/>
            <person name="Wiegel J."/>
        </authorList>
    </citation>
    <scope>NUCLEOTIDE SEQUENCE [LARGE SCALE GENOMIC DNA]</scope>
    <source>
        <strain evidence="2">ATCC BAA-1301 / DSM 18059 / JW/NM-WN-LF</strain>
    </source>
</reference>
<keyword evidence="2" id="KW-1185">Reference proteome</keyword>
<gene>
    <name evidence="1" type="ordered locus">Nther_0816</name>
</gene>
<evidence type="ECO:0000313" key="1">
    <source>
        <dbReference type="EMBL" id="ACB84402.1"/>
    </source>
</evidence>
<name>B2A7V4_NATTJ</name>
<proteinExistence type="predicted"/>
<dbReference type="RefSeq" id="WP_012447280.1">
    <property type="nucleotide sequence ID" value="NC_010718.1"/>
</dbReference>
<sequence length="42" mass="4860">MKTIIDPDPRNIDRGWLKHSIILYAKLDNEELTSNKDHIPSA</sequence>
<dbReference type="EMBL" id="CP001034">
    <property type="protein sequence ID" value="ACB84402.1"/>
    <property type="molecule type" value="Genomic_DNA"/>
</dbReference>
<reference evidence="1 2" key="1">
    <citation type="submission" date="2008-04" db="EMBL/GenBank/DDBJ databases">
        <title>Complete sequence of chromosome of Natranaerobius thermophilus JW/NM-WN-LF.</title>
        <authorList>
            <consortium name="US DOE Joint Genome Institute"/>
            <person name="Copeland A."/>
            <person name="Lucas S."/>
            <person name="Lapidus A."/>
            <person name="Glavina del Rio T."/>
            <person name="Dalin E."/>
            <person name="Tice H."/>
            <person name="Bruce D."/>
            <person name="Goodwin L."/>
            <person name="Pitluck S."/>
            <person name="Chertkov O."/>
            <person name="Brettin T."/>
            <person name="Detter J.C."/>
            <person name="Han C."/>
            <person name="Kuske C.R."/>
            <person name="Schmutz J."/>
            <person name="Larimer F."/>
            <person name="Land M."/>
            <person name="Hauser L."/>
            <person name="Kyrpides N."/>
            <person name="Lykidis A."/>
            <person name="Mesbah N.M."/>
            <person name="Wiegel J."/>
        </authorList>
    </citation>
    <scope>NUCLEOTIDE SEQUENCE [LARGE SCALE GENOMIC DNA]</scope>
    <source>
        <strain evidence="2">ATCC BAA-1301 / DSM 18059 / JW/NM-WN-LF</strain>
    </source>
</reference>
<dbReference type="STRING" id="457570.Nther_0816"/>
<accession>B2A7V4</accession>
<evidence type="ECO:0000313" key="2">
    <source>
        <dbReference type="Proteomes" id="UP000001683"/>
    </source>
</evidence>
<protein>
    <submittedName>
        <fullName evidence="1">Uncharacterized protein</fullName>
    </submittedName>
</protein>
<organism evidence="1 2">
    <name type="scientific">Natranaerobius thermophilus (strain ATCC BAA-1301 / DSM 18059 / JW/NM-WN-LF)</name>
    <dbReference type="NCBI Taxonomy" id="457570"/>
    <lineage>
        <taxon>Bacteria</taxon>
        <taxon>Bacillati</taxon>
        <taxon>Bacillota</taxon>
        <taxon>Clostridia</taxon>
        <taxon>Natranaerobiales</taxon>
        <taxon>Natranaerobiaceae</taxon>
        <taxon>Natranaerobius</taxon>
    </lineage>
</organism>
<dbReference type="AlphaFoldDB" id="B2A7V4"/>